<protein>
    <submittedName>
        <fullName evidence="2">Uncharacterized protein</fullName>
    </submittedName>
</protein>
<dbReference type="RefSeq" id="WP_145089616.1">
    <property type="nucleotide sequence ID" value="NZ_CP036274.1"/>
</dbReference>
<gene>
    <name evidence="2" type="ORF">ETAA8_31140</name>
</gene>
<feature type="transmembrane region" description="Helical" evidence="1">
    <location>
        <begin position="118"/>
        <end position="137"/>
    </location>
</feature>
<evidence type="ECO:0000256" key="1">
    <source>
        <dbReference type="SAM" id="Phobius"/>
    </source>
</evidence>
<keyword evidence="1" id="KW-0472">Membrane</keyword>
<keyword evidence="3" id="KW-1185">Reference proteome</keyword>
<dbReference type="EMBL" id="CP036274">
    <property type="protein sequence ID" value="QDU28022.1"/>
    <property type="molecule type" value="Genomic_DNA"/>
</dbReference>
<evidence type="ECO:0000313" key="3">
    <source>
        <dbReference type="Proteomes" id="UP000315017"/>
    </source>
</evidence>
<organism evidence="2 3">
    <name type="scientific">Anatilimnocola aggregata</name>
    <dbReference type="NCBI Taxonomy" id="2528021"/>
    <lineage>
        <taxon>Bacteria</taxon>
        <taxon>Pseudomonadati</taxon>
        <taxon>Planctomycetota</taxon>
        <taxon>Planctomycetia</taxon>
        <taxon>Pirellulales</taxon>
        <taxon>Pirellulaceae</taxon>
        <taxon>Anatilimnocola</taxon>
    </lineage>
</organism>
<name>A0A517YD19_9BACT</name>
<dbReference type="AlphaFoldDB" id="A0A517YD19"/>
<feature type="transmembrane region" description="Helical" evidence="1">
    <location>
        <begin position="86"/>
        <end position="112"/>
    </location>
</feature>
<keyword evidence="1" id="KW-0812">Transmembrane</keyword>
<reference evidence="2 3" key="1">
    <citation type="submission" date="2019-02" db="EMBL/GenBank/DDBJ databases">
        <title>Deep-cultivation of Planctomycetes and their phenomic and genomic characterization uncovers novel biology.</title>
        <authorList>
            <person name="Wiegand S."/>
            <person name="Jogler M."/>
            <person name="Boedeker C."/>
            <person name="Pinto D."/>
            <person name="Vollmers J."/>
            <person name="Rivas-Marin E."/>
            <person name="Kohn T."/>
            <person name="Peeters S.H."/>
            <person name="Heuer A."/>
            <person name="Rast P."/>
            <person name="Oberbeckmann S."/>
            <person name="Bunk B."/>
            <person name="Jeske O."/>
            <person name="Meyerdierks A."/>
            <person name="Storesund J.E."/>
            <person name="Kallscheuer N."/>
            <person name="Luecker S."/>
            <person name="Lage O.M."/>
            <person name="Pohl T."/>
            <person name="Merkel B.J."/>
            <person name="Hornburger P."/>
            <person name="Mueller R.-W."/>
            <person name="Bruemmer F."/>
            <person name="Labrenz M."/>
            <person name="Spormann A.M."/>
            <person name="Op den Camp H."/>
            <person name="Overmann J."/>
            <person name="Amann R."/>
            <person name="Jetten M.S.M."/>
            <person name="Mascher T."/>
            <person name="Medema M.H."/>
            <person name="Devos D.P."/>
            <person name="Kaster A.-K."/>
            <person name="Ovreas L."/>
            <person name="Rohde M."/>
            <person name="Galperin M.Y."/>
            <person name="Jogler C."/>
        </authorList>
    </citation>
    <scope>NUCLEOTIDE SEQUENCE [LARGE SCALE GENOMIC DNA]</scope>
    <source>
        <strain evidence="2 3">ETA_A8</strain>
    </source>
</reference>
<keyword evidence="1" id="KW-1133">Transmembrane helix</keyword>
<sequence length="147" mass="16845">MLNPYESPLYAHQREDVRLSPSRNDEPPLWWIHHSRTRATALLLSASGALGAPIAAIFPLLWPGFLLWFGWLGIAAGSRTIDQPLFWFFSFTWHVIQLVAAGLFTIFFWEIARNDWVWHYWLGHSLLAVVLSAVLAARRNSPQENGH</sequence>
<dbReference type="KEGG" id="aagg:ETAA8_31140"/>
<accession>A0A517YD19</accession>
<feature type="transmembrane region" description="Helical" evidence="1">
    <location>
        <begin position="50"/>
        <end position="74"/>
    </location>
</feature>
<evidence type="ECO:0000313" key="2">
    <source>
        <dbReference type="EMBL" id="QDU28022.1"/>
    </source>
</evidence>
<dbReference type="Proteomes" id="UP000315017">
    <property type="component" value="Chromosome"/>
</dbReference>
<proteinExistence type="predicted"/>